<keyword evidence="4" id="KW-1185">Reference proteome</keyword>
<accession>A0A841CC66</accession>
<dbReference type="RefSeq" id="WP_184687790.1">
    <property type="nucleotide sequence ID" value="NZ_JACHJN010000001.1"/>
</dbReference>
<evidence type="ECO:0000256" key="1">
    <source>
        <dbReference type="SAM" id="MobiDB-lite"/>
    </source>
</evidence>
<proteinExistence type="predicted"/>
<keyword evidence="2" id="KW-0812">Transmembrane</keyword>
<feature type="transmembrane region" description="Helical" evidence="2">
    <location>
        <begin position="277"/>
        <end position="295"/>
    </location>
</feature>
<dbReference type="EMBL" id="JACHJN010000001">
    <property type="protein sequence ID" value="MBB5953954.1"/>
    <property type="molecule type" value="Genomic_DNA"/>
</dbReference>
<gene>
    <name evidence="3" type="ORF">FHS29_000524</name>
</gene>
<name>A0A841CC66_9PSEU</name>
<organism evidence="3 4">
    <name type="scientific">Saccharothrix tamanrassetensis</name>
    <dbReference type="NCBI Taxonomy" id="1051531"/>
    <lineage>
        <taxon>Bacteria</taxon>
        <taxon>Bacillati</taxon>
        <taxon>Actinomycetota</taxon>
        <taxon>Actinomycetes</taxon>
        <taxon>Pseudonocardiales</taxon>
        <taxon>Pseudonocardiaceae</taxon>
        <taxon>Saccharothrix</taxon>
    </lineage>
</organism>
<protein>
    <submittedName>
        <fullName evidence="3">Uncharacterized protein</fullName>
    </submittedName>
</protein>
<feature type="region of interest" description="Disordered" evidence="1">
    <location>
        <begin position="1"/>
        <end position="23"/>
    </location>
</feature>
<feature type="transmembrane region" description="Helical" evidence="2">
    <location>
        <begin position="244"/>
        <end position="265"/>
    </location>
</feature>
<evidence type="ECO:0000313" key="3">
    <source>
        <dbReference type="EMBL" id="MBB5953954.1"/>
    </source>
</evidence>
<sequence>MDGKHQGRGPVRVSSRPHGTAPVGGWRHLAREVVVPAHDELFVLHLAGAADEQRLTTGLGVLGRVIVVGRPEETLPSARTCPGWGDRRQPVLDLMARARLVVISLDTGPGAVREFVEAARTVRPERLVLAVALRRRGYDGFRAEAEAALRVRAVRVRRETGRVWTPPSLPDHREGGKSRDGIRGLISFAGNWEPTFHAVFPTVFRDPLKRALVPVYDRLTAYEDDLPVSRAVALRQRRGEVIHALGLCLVAFAVIRLGFAVWRLIGYDGDLESCGHRLYVIVPAVVVLLCGWSAARLGRRITLRAAPVPRRARASG</sequence>
<keyword evidence="2" id="KW-0472">Membrane</keyword>
<keyword evidence="2" id="KW-1133">Transmembrane helix</keyword>
<reference evidence="3 4" key="1">
    <citation type="submission" date="2020-08" db="EMBL/GenBank/DDBJ databases">
        <title>Genomic Encyclopedia of Type Strains, Phase III (KMG-III): the genomes of soil and plant-associated and newly described type strains.</title>
        <authorList>
            <person name="Whitman W."/>
        </authorList>
    </citation>
    <scope>NUCLEOTIDE SEQUENCE [LARGE SCALE GENOMIC DNA]</scope>
    <source>
        <strain evidence="3 4">CECT 8640</strain>
    </source>
</reference>
<dbReference type="AlphaFoldDB" id="A0A841CC66"/>
<evidence type="ECO:0000256" key="2">
    <source>
        <dbReference type="SAM" id="Phobius"/>
    </source>
</evidence>
<comment type="caution">
    <text evidence="3">The sequence shown here is derived from an EMBL/GenBank/DDBJ whole genome shotgun (WGS) entry which is preliminary data.</text>
</comment>
<evidence type="ECO:0000313" key="4">
    <source>
        <dbReference type="Proteomes" id="UP000547510"/>
    </source>
</evidence>
<dbReference type="Proteomes" id="UP000547510">
    <property type="component" value="Unassembled WGS sequence"/>
</dbReference>